<reference evidence="7" key="2">
    <citation type="submission" date="2020-09" db="EMBL/GenBank/DDBJ databases">
        <authorList>
            <person name="Sun Q."/>
            <person name="Ohkuma M."/>
        </authorList>
    </citation>
    <scope>NUCLEOTIDE SEQUENCE</scope>
    <source>
        <strain evidence="7">JCM 13919</strain>
    </source>
</reference>
<keyword evidence="2" id="KW-0201">Cytochrome c-type biogenesis</keyword>
<keyword evidence="3 4" id="KW-0802">TPR repeat</keyword>
<dbReference type="SMART" id="SM00028">
    <property type="entry name" value="TPR"/>
    <property type="match status" value="2"/>
</dbReference>
<dbReference type="PANTHER" id="PTHR47870">
    <property type="entry name" value="CYTOCHROME C-TYPE BIOGENESIS PROTEIN CCMH"/>
    <property type="match status" value="1"/>
</dbReference>
<dbReference type="InterPro" id="IPR011990">
    <property type="entry name" value="TPR-like_helical_dom_sf"/>
</dbReference>
<dbReference type="PROSITE" id="PS50005">
    <property type="entry name" value="TPR"/>
    <property type="match status" value="1"/>
</dbReference>
<name>A0A917N9D6_9GAMM</name>
<dbReference type="RefSeq" id="WP_131775641.1">
    <property type="nucleotide sequence ID" value="NZ_BMOB01000001.1"/>
</dbReference>
<dbReference type="PANTHER" id="PTHR47870:SF1">
    <property type="entry name" value="CYTOCHROME C-TYPE BIOGENESIS PROTEIN CCMH"/>
    <property type="match status" value="1"/>
</dbReference>
<evidence type="ECO:0000256" key="1">
    <source>
        <dbReference type="ARBA" id="ARBA00022737"/>
    </source>
</evidence>
<gene>
    <name evidence="7" type="primary">cycH</name>
    <name evidence="7" type="ORF">GCM10007966_04150</name>
</gene>
<keyword evidence="5" id="KW-0472">Membrane</keyword>
<dbReference type="InterPro" id="IPR019734">
    <property type="entry name" value="TPR_rpt"/>
</dbReference>
<evidence type="ECO:0000256" key="5">
    <source>
        <dbReference type="SAM" id="Phobius"/>
    </source>
</evidence>
<reference evidence="7" key="1">
    <citation type="journal article" date="2014" name="Int. J. Syst. Evol. Microbiol.">
        <title>Complete genome sequence of Corynebacterium casei LMG S-19264T (=DSM 44701T), isolated from a smear-ripened cheese.</title>
        <authorList>
            <consortium name="US DOE Joint Genome Institute (JGI-PGF)"/>
            <person name="Walter F."/>
            <person name="Albersmeier A."/>
            <person name="Kalinowski J."/>
            <person name="Ruckert C."/>
        </authorList>
    </citation>
    <scope>NUCLEOTIDE SEQUENCE</scope>
    <source>
        <strain evidence="7">JCM 13919</strain>
    </source>
</reference>
<sequence>MSNWLTISIGIFLITIALSLVFYPLRLKKSWVISITPLFIILITTAYWQWGGWVHWQAYLGEQKKQRQVQEVLKSIKSPQELILKLKTRVDNNPLDPRGWYLLGRLYTTQEAWDDANQAFKTAYALNSDDIQIAVNYAQSQWQLNHHQFNDSIRGLFFSVLQKQPNQPDALAMLAMDSFISHDYGQAIQYWQQLLSLVHPDSEDAQAIRKAIAKAQSLTQKKKGDQE</sequence>
<comment type="caution">
    <text evidence="7">The sequence shown here is derived from an EMBL/GenBank/DDBJ whole genome shotgun (WGS) entry which is preliminary data.</text>
</comment>
<feature type="domain" description="Cytochrome c-type biogenesis protein H TPR" evidence="6">
    <location>
        <begin position="79"/>
        <end position="203"/>
    </location>
</feature>
<evidence type="ECO:0000313" key="8">
    <source>
        <dbReference type="Proteomes" id="UP000630149"/>
    </source>
</evidence>
<keyword evidence="1" id="KW-0677">Repeat</keyword>
<dbReference type="Pfam" id="PF23914">
    <property type="entry name" value="TPR_CcmH_CycH"/>
    <property type="match status" value="1"/>
</dbReference>
<dbReference type="Proteomes" id="UP000630149">
    <property type="component" value="Unassembled WGS sequence"/>
</dbReference>
<evidence type="ECO:0000256" key="4">
    <source>
        <dbReference type="PROSITE-ProRule" id="PRU00339"/>
    </source>
</evidence>
<feature type="transmembrane region" description="Helical" evidence="5">
    <location>
        <begin position="6"/>
        <end position="25"/>
    </location>
</feature>
<evidence type="ECO:0000313" key="7">
    <source>
        <dbReference type="EMBL" id="GGI78699.1"/>
    </source>
</evidence>
<feature type="transmembrane region" description="Helical" evidence="5">
    <location>
        <begin position="32"/>
        <end position="50"/>
    </location>
</feature>
<dbReference type="AlphaFoldDB" id="A0A917N9D6"/>
<proteinExistence type="predicted"/>
<dbReference type="EMBL" id="BMOB01000001">
    <property type="protein sequence ID" value="GGI78699.1"/>
    <property type="molecule type" value="Genomic_DNA"/>
</dbReference>
<feature type="repeat" description="TPR" evidence="4">
    <location>
        <begin position="97"/>
        <end position="130"/>
    </location>
</feature>
<dbReference type="OrthoDB" id="9776053at2"/>
<keyword evidence="5" id="KW-1133">Transmembrane helix</keyword>
<dbReference type="Gene3D" id="1.25.40.10">
    <property type="entry name" value="Tetratricopeptide repeat domain"/>
    <property type="match status" value="1"/>
</dbReference>
<dbReference type="GO" id="GO:0017004">
    <property type="term" value="P:cytochrome complex assembly"/>
    <property type="evidence" value="ECO:0007669"/>
    <property type="project" value="UniProtKB-KW"/>
</dbReference>
<dbReference type="InterPro" id="IPR056413">
    <property type="entry name" value="TPR_CcmH_CycH"/>
</dbReference>
<dbReference type="InterPro" id="IPR051263">
    <property type="entry name" value="C-type_cytochrome_biogenesis"/>
</dbReference>
<protein>
    <submittedName>
        <fullName evidence="7">Cytochrome C type biogenesis protein CcmH</fullName>
    </submittedName>
</protein>
<keyword evidence="5" id="KW-0812">Transmembrane</keyword>
<keyword evidence="8" id="KW-1185">Reference proteome</keyword>
<dbReference type="SUPFAM" id="SSF48452">
    <property type="entry name" value="TPR-like"/>
    <property type="match status" value="1"/>
</dbReference>
<evidence type="ECO:0000259" key="6">
    <source>
        <dbReference type="Pfam" id="PF23914"/>
    </source>
</evidence>
<evidence type="ECO:0000256" key="2">
    <source>
        <dbReference type="ARBA" id="ARBA00022748"/>
    </source>
</evidence>
<organism evidence="7 8">
    <name type="scientific">Legionella impletisoli</name>
    <dbReference type="NCBI Taxonomy" id="343510"/>
    <lineage>
        <taxon>Bacteria</taxon>
        <taxon>Pseudomonadati</taxon>
        <taxon>Pseudomonadota</taxon>
        <taxon>Gammaproteobacteria</taxon>
        <taxon>Legionellales</taxon>
        <taxon>Legionellaceae</taxon>
        <taxon>Legionella</taxon>
    </lineage>
</organism>
<accession>A0A917N9D6</accession>
<evidence type="ECO:0000256" key="3">
    <source>
        <dbReference type="ARBA" id="ARBA00022803"/>
    </source>
</evidence>